<keyword evidence="2 4" id="KW-0378">Hydrolase</keyword>
<feature type="signal peptide" evidence="5">
    <location>
        <begin position="1"/>
        <end position="28"/>
    </location>
</feature>
<proteinExistence type="inferred from homology"/>
<keyword evidence="5" id="KW-0732">Signal</keyword>
<dbReference type="GO" id="GO:0005975">
    <property type="term" value="P:carbohydrate metabolic process"/>
    <property type="evidence" value="ECO:0007669"/>
    <property type="project" value="InterPro"/>
</dbReference>
<dbReference type="InterPro" id="IPR000322">
    <property type="entry name" value="Glyco_hydro_31_TIM"/>
</dbReference>
<evidence type="ECO:0000259" key="6">
    <source>
        <dbReference type="Pfam" id="PF01055"/>
    </source>
</evidence>
<dbReference type="Gene3D" id="3.20.20.80">
    <property type="entry name" value="Glycosidases"/>
    <property type="match status" value="1"/>
</dbReference>
<evidence type="ECO:0000256" key="1">
    <source>
        <dbReference type="ARBA" id="ARBA00007806"/>
    </source>
</evidence>
<protein>
    <submittedName>
        <fullName evidence="8">Glycoside hydrolase</fullName>
    </submittedName>
</protein>
<dbReference type="SUPFAM" id="SSF51011">
    <property type="entry name" value="Glycosyl hydrolase domain"/>
    <property type="match status" value="1"/>
</dbReference>
<organism evidence="8">
    <name type="scientific">Pricia antarctica</name>
    <dbReference type="NCBI Taxonomy" id="641691"/>
    <lineage>
        <taxon>Bacteria</taxon>
        <taxon>Pseudomonadati</taxon>
        <taxon>Bacteroidota</taxon>
        <taxon>Flavobacteriia</taxon>
        <taxon>Flavobacteriales</taxon>
        <taxon>Flavobacteriaceae</taxon>
        <taxon>Pricia</taxon>
    </lineage>
</organism>
<feature type="chain" id="PRO_5032674057" evidence="5">
    <location>
        <begin position="29"/>
        <end position="544"/>
    </location>
</feature>
<evidence type="ECO:0000259" key="7">
    <source>
        <dbReference type="Pfam" id="PF21365"/>
    </source>
</evidence>
<dbReference type="Proteomes" id="UP000886191">
    <property type="component" value="Unassembled WGS sequence"/>
</dbReference>
<dbReference type="PANTHER" id="PTHR43053">
    <property type="entry name" value="GLYCOSIDASE FAMILY 31"/>
    <property type="match status" value="1"/>
</dbReference>
<dbReference type="SUPFAM" id="SSF51445">
    <property type="entry name" value="(Trans)glycosidases"/>
    <property type="match status" value="1"/>
</dbReference>
<dbReference type="InterPro" id="IPR048395">
    <property type="entry name" value="Glyco_hydro_31_C"/>
</dbReference>
<feature type="domain" description="Glycoside hydrolase family 31 TIM barrel" evidence="6">
    <location>
        <begin position="155"/>
        <end position="455"/>
    </location>
</feature>
<gene>
    <name evidence="8" type="ORF">ENH87_16495</name>
</gene>
<evidence type="ECO:0000256" key="3">
    <source>
        <dbReference type="ARBA" id="ARBA00023295"/>
    </source>
</evidence>
<dbReference type="EMBL" id="DRGL01000060">
    <property type="protein sequence ID" value="HEA22501.1"/>
    <property type="molecule type" value="Genomic_DNA"/>
</dbReference>
<dbReference type="PANTHER" id="PTHR43053:SF4">
    <property type="entry name" value="MYOGENESIS-REGULATING GLYCOSIDASE"/>
    <property type="match status" value="1"/>
</dbReference>
<name>A0A831VQ07_9FLAO</name>
<dbReference type="GO" id="GO:0004553">
    <property type="term" value="F:hydrolase activity, hydrolyzing O-glycosyl compounds"/>
    <property type="evidence" value="ECO:0007669"/>
    <property type="project" value="InterPro"/>
</dbReference>
<evidence type="ECO:0000313" key="8">
    <source>
        <dbReference type="EMBL" id="HEA22501.1"/>
    </source>
</evidence>
<dbReference type="AlphaFoldDB" id="A0A831VQ07"/>
<evidence type="ECO:0000256" key="5">
    <source>
        <dbReference type="SAM" id="SignalP"/>
    </source>
</evidence>
<dbReference type="Gene3D" id="2.60.40.1180">
    <property type="entry name" value="Golgi alpha-mannosidase II"/>
    <property type="match status" value="1"/>
</dbReference>
<dbReference type="InterPro" id="IPR013780">
    <property type="entry name" value="Glyco_hydro_b"/>
</dbReference>
<dbReference type="Pfam" id="PF21365">
    <property type="entry name" value="Glyco_hydro_31_3rd"/>
    <property type="match status" value="1"/>
</dbReference>
<comment type="caution">
    <text evidence="8">The sequence shown here is derived from an EMBL/GenBank/DDBJ whole genome shotgun (WGS) entry which is preliminary data.</text>
</comment>
<dbReference type="CDD" id="cd06592">
    <property type="entry name" value="GH31_NET37"/>
    <property type="match status" value="1"/>
</dbReference>
<keyword evidence="3 4" id="KW-0326">Glycosidase</keyword>
<dbReference type="InterPro" id="IPR017853">
    <property type="entry name" value="GH"/>
</dbReference>
<sequence>MQHKKITMLFVPLLVSSFLSIINIYAQANGQTSLDIEVQKGENWWGGAVTDGYQMPYTNGFSYDMYADNKGNQAQPLLLSNIGNVIWSEEPYKLTIEESKISIQPRGEVKNVKAGNTLREAYLYASKNYFAANGELPDELLFTAPQYNTWIELMYDQNQKDILSYAHAIVANGLPPGVLMIDDNWQQDYGNWNFRPDRFPDPKAMIEELHGMGFKVMLWVCPFVSPDSETYRKLAKKNMFLKNPDDMSLSTTPWIKGGQPAMIYWWNGVSAVLDLSNPASGTWFREELNKLVDTYHVDGFKLDAGDSYFYPEDLVSFKEGTSPNEQSALFGKIGLDFPLNEYRAMWKMAGLPLVQRLADKQHSWEDLNTLIPNIIAQGLMGYAFTCPDMIGGGEFQSFLNTETIDQNLIVRSAQVHALMPMMQFSVAPWRILDEEHMAAIKKAVQLRGEFVPVILDLAKQAAQTGEPIIRNMEYEFPKQGFELIRDQFMLGNTILVAPVLTEKGKRSVVLPKGKWKNLDGKTIRGNREIELEVKLDELPYFVKM</sequence>
<accession>A0A831VQ07</accession>
<comment type="similarity">
    <text evidence="1 4">Belongs to the glycosyl hydrolase 31 family.</text>
</comment>
<dbReference type="InterPro" id="IPR050985">
    <property type="entry name" value="Alpha-glycosidase_related"/>
</dbReference>
<evidence type="ECO:0000256" key="4">
    <source>
        <dbReference type="RuleBase" id="RU361185"/>
    </source>
</evidence>
<reference evidence="8" key="1">
    <citation type="journal article" date="2020" name="mSystems">
        <title>Genome- and Community-Level Interaction Insights into Carbon Utilization and Element Cycling Functions of Hydrothermarchaeota in Hydrothermal Sediment.</title>
        <authorList>
            <person name="Zhou Z."/>
            <person name="Liu Y."/>
            <person name="Xu W."/>
            <person name="Pan J."/>
            <person name="Luo Z.H."/>
            <person name="Li M."/>
        </authorList>
    </citation>
    <scope>NUCLEOTIDE SEQUENCE [LARGE SCALE GENOMIC DNA]</scope>
    <source>
        <strain evidence="8">HyVt-345</strain>
    </source>
</reference>
<dbReference type="Pfam" id="PF01055">
    <property type="entry name" value="Glyco_hydro_31_2nd"/>
    <property type="match status" value="1"/>
</dbReference>
<feature type="domain" description="Glycosyl hydrolase family 31 C-terminal" evidence="7">
    <location>
        <begin position="465"/>
        <end position="543"/>
    </location>
</feature>
<evidence type="ECO:0000256" key="2">
    <source>
        <dbReference type="ARBA" id="ARBA00022801"/>
    </source>
</evidence>